<keyword evidence="7 9" id="KW-0378">Hydrolase</keyword>
<dbReference type="Proteomes" id="UP000066284">
    <property type="component" value="Chromosome 1"/>
</dbReference>
<evidence type="ECO:0000256" key="5">
    <source>
        <dbReference type="ARBA" id="ARBA00013198"/>
    </source>
</evidence>
<gene>
    <name evidence="7 9" type="primary">pgl</name>
    <name evidence="9" type="ORF">NITINOP_0913</name>
</gene>
<protein>
    <recommendedName>
        <fullName evidence="6 7">6-phosphogluconolactonase</fullName>
        <shortName evidence="7">6PGL</shortName>
        <ecNumber evidence="5 7">3.1.1.31</ecNumber>
    </recommendedName>
</protein>
<dbReference type="OrthoDB" id="9810967at2"/>
<dbReference type="PANTHER" id="PTHR11054:SF0">
    <property type="entry name" value="6-PHOSPHOGLUCONOLACTONASE"/>
    <property type="match status" value="1"/>
</dbReference>
<evidence type="ECO:0000256" key="4">
    <source>
        <dbReference type="ARBA" id="ARBA00010662"/>
    </source>
</evidence>
<comment type="catalytic activity">
    <reaction evidence="1 7">
        <text>6-phospho-D-glucono-1,5-lactone + H2O = 6-phospho-D-gluconate + H(+)</text>
        <dbReference type="Rhea" id="RHEA:12556"/>
        <dbReference type="ChEBI" id="CHEBI:15377"/>
        <dbReference type="ChEBI" id="CHEBI:15378"/>
        <dbReference type="ChEBI" id="CHEBI:57955"/>
        <dbReference type="ChEBI" id="CHEBI:58759"/>
        <dbReference type="EC" id="3.1.1.31"/>
    </reaction>
</comment>
<evidence type="ECO:0000256" key="2">
    <source>
        <dbReference type="ARBA" id="ARBA00002681"/>
    </source>
</evidence>
<name>A0A0S4KRE6_9BACT</name>
<dbReference type="Pfam" id="PF01182">
    <property type="entry name" value="Glucosamine_iso"/>
    <property type="match status" value="1"/>
</dbReference>
<evidence type="ECO:0000256" key="6">
    <source>
        <dbReference type="ARBA" id="ARBA00020337"/>
    </source>
</evidence>
<dbReference type="UniPathway" id="UPA00115">
    <property type="reaction ID" value="UER00409"/>
</dbReference>
<accession>A0A0S4KRE6</accession>
<dbReference type="EMBL" id="LN885086">
    <property type="protein sequence ID" value="CUQ65888.1"/>
    <property type="molecule type" value="Genomic_DNA"/>
</dbReference>
<dbReference type="InterPro" id="IPR005900">
    <property type="entry name" value="6-phosphogluconolactonase_DevB"/>
</dbReference>
<dbReference type="GO" id="GO:0005975">
    <property type="term" value="P:carbohydrate metabolic process"/>
    <property type="evidence" value="ECO:0007669"/>
    <property type="project" value="UniProtKB-UniRule"/>
</dbReference>
<evidence type="ECO:0000256" key="7">
    <source>
        <dbReference type="RuleBase" id="RU365095"/>
    </source>
</evidence>
<dbReference type="AlphaFoldDB" id="A0A0S4KRE6"/>
<feature type="domain" description="Glucosamine/galactosamine-6-phosphate isomerase" evidence="8">
    <location>
        <begin position="12"/>
        <end position="238"/>
    </location>
</feature>
<keyword evidence="10" id="KW-1185">Reference proteome</keyword>
<evidence type="ECO:0000256" key="3">
    <source>
        <dbReference type="ARBA" id="ARBA00004961"/>
    </source>
</evidence>
<dbReference type="CDD" id="cd01400">
    <property type="entry name" value="6PGL"/>
    <property type="match status" value="1"/>
</dbReference>
<dbReference type="PANTHER" id="PTHR11054">
    <property type="entry name" value="6-PHOSPHOGLUCONOLACTONASE"/>
    <property type="match status" value="1"/>
</dbReference>
<dbReference type="EC" id="3.1.1.31" evidence="5 7"/>
<dbReference type="RefSeq" id="WP_062483574.1">
    <property type="nucleotide sequence ID" value="NZ_LN885086.1"/>
</dbReference>
<evidence type="ECO:0000313" key="9">
    <source>
        <dbReference type="EMBL" id="CUQ65888.1"/>
    </source>
</evidence>
<dbReference type="SUPFAM" id="SSF100950">
    <property type="entry name" value="NagB/RpiA/CoA transferase-like"/>
    <property type="match status" value="1"/>
</dbReference>
<sequence length="260" mass="28114">MPIAPEIHLARDGAEWADQAATLLLTSSEAAIRSHGRCLLALSGGSTPRTLYTTMASPPWRDCFDWPRLFFLFGDERCVPPDHPESNFGMAQTVLFQPLGIQDDHIVRMKGESADPQAAAQDYEAVLRQLTNCPPPALPTLDVILLGLGDDGHTASLFPGTAALGEREKAVTVGFAPTGVRTRLTLTLGVLNRASVILFLVTGSPKAPVVRKILTPQSEEDRVLPAALVAPEAGRLIWMLDHSAASQLPAHRQAVWNFFP</sequence>
<dbReference type="GO" id="GO:0006098">
    <property type="term" value="P:pentose-phosphate shunt"/>
    <property type="evidence" value="ECO:0007669"/>
    <property type="project" value="UniProtKB-UniPathway"/>
</dbReference>
<comment type="function">
    <text evidence="2 7">Hydrolysis of 6-phosphogluconolactone to 6-phosphogluconate.</text>
</comment>
<dbReference type="KEGG" id="nio:NITINOP_0913"/>
<comment type="pathway">
    <text evidence="3 7">Carbohydrate degradation; pentose phosphate pathway; D-ribulose 5-phosphate from D-glucose 6-phosphate (oxidative stage): step 2/3.</text>
</comment>
<reference evidence="10" key="1">
    <citation type="submission" date="2015-09" db="EMBL/GenBank/DDBJ databases">
        <authorList>
            <person name="Daims H."/>
        </authorList>
    </citation>
    <scope>NUCLEOTIDE SEQUENCE [LARGE SCALE GENOMIC DNA]</scope>
</reference>
<evidence type="ECO:0000259" key="8">
    <source>
        <dbReference type="Pfam" id="PF01182"/>
    </source>
</evidence>
<evidence type="ECO:0000256" key="1">
    <source>
        <dbReference type="ARBA" id="ARBA00000832"/>
    </source>
</evidence>
<evidence type="ECO:0000313" key="10">
    <source>
        <dbReference type="Proteomes" id="UP000066284"/>
    </source>
</evidence>
<dbReference type="InterPro" id="IPR037171">
    <property type="entry name" value="NagB/RpiA_transferase-like"/>
</dbReference>
<dbReference type="InterPro" id="IPR006148">
    <property type="entry name" value="Glc/Gal-6P_isomerase"/>
</dbReference>
<dbReference type="InterPro" id="IPR039104">
    <property type="entry name" value="6PGL"/>
</dbReference>
<comment type="similarity">
    <text evidence="4 7">Belongs to the glucosamine/galactosamine-6-phosphate isomerase family. 6-phosphogluconolactonase subfamily.</text>
</comment>
<dbReference type="Gene3D" id="3.40.50.1360">
    <property type="match status" value="1"/>
</dbReference>
<dbReference type="NCBIfam" id="TIGR01198">
    <property type="entry name" value="pgl"/>
    <property type="match status" value="1"/>
</dbReference>
<dbReference type="STRING" id="1715989.NITINOP_0913"/>
<organism evidence="9 10">
    <name type="scientific">Candidatus Nitrospira inopinata</name>
    <dbReference type="NCBI Taxonomy" id="1715989"/>
    <lineage>
        <taxon>Bacteria</taxon>
        <taxon>Pseudomonadati</taxon>
        <taxon>Nitrospirota</taxon>
        <taxon>Nitrospiria</taxon>
        <taxon>Nitrospirales</taxon>
        <taxon>Nitrospiraceae</taxon>
        <taxon>Nitrospira</taxon>
    </lineage>
</organism>
<proteinExistence type="inferred from homology"/>
<dbReference type="GO" id="GO:0017057">
    <property type="term" value="F:6-phosphogluconolactonase activity"/>
    <property type="evidence" value="ECO:0007669"/>
    <property type="project" value="UniProtKB-UniRule"/>
</dbReference>